<dbReference type="RefSeq" id="WP_284379405.1">
    <property type="nucleotide sequence ID" value="NZ_BSNN01000008.1"/>
</dbReference>
<protein>
    <submittedName>
        <fullName evidence="1">DUF3553 domain-containing protein</fullName>
    </submittedName>
</protein>
<keyword evidence="2" id="KW-1185">Reference proteome</keyword>
<proteinExistence type="predicted"/>
<name>A0ABQ5VXP6_9RHOB</name>
<accession>A0ABQ5VXP6</accession>
<reference evidence="2" key="1">
    <citation type="journal article" date="2019" name="Int. J. Syst. Evol. Microbiol.">
        <title>The Global Catalogue of Microorganisms (GCM) 10K type strain sequencing project: providing services to taxonomists for standard genome sequencing and annotation.</title>
        <authorList>
            <consortium name="The Broad Institute Genomics Platform"/>
            <consortium name="The Broad Institute Genome Sequencing Center for Infectious Disease"/>
            <person name="Wu L."/>
            <person name="Ma J."/>
        </authorList>
    </citation>
    <scope>NUCLEOTIDE SEQUENCE [LARGE SCALE GENOMIC DNA]</scope>
    <source>
        <strain evidence="2">NBRC 110140</strain>
    </source>
</reference>
<dbReference type="Proteomes" id="UP001156694">
    <property type="component" value="Unassembled WGS sequence"/>
</dbReference>
<comment type="caution">
    <text evidence="1">The sequence shown here is derived from an EMBL/GenBank/DDBJ whole genome shotgun (WGS) entry which is preliminary data.</text>
</comment>
<organism evidence="1 2">
    <name type="scientific">Amylibacter marinus</name>
    <dbReference type="NCBI Taxonomy" id="1475483"/>
    <lineage>
        <taxon>Bacteria</taxon>
        <taxon>Pseudomonadati</taxon>
        <taxon>Pseudomonadota</taxon>
        <taxon>Alphaproteobacteria</taxon>
        <taxon>Rhodobacterales</taxon>
        <taxon>Paracoccaceae</taxon>
        <taxon>Amylibacter</taxon>
    </lineage>
</organism>
<dbReference type="InterPro" id="IPR021938">
    <property type="entry name" value="DUF3553"/>
</dbReference>
<gene>
    <name evidence="1" type="ORF">GCM10007939_23240</name>
</gene>
<evidence type="ECO:0000313" key="2">
    <source>
        <dbReference type="Proteomes" id="UP001156694"/>
    </source>
</evidence>
<sequence length="59" mass="6438">MNEFLTPGDLVRNPQRQDWGLGQVQSVIAGKITVNFEEMGKVVIVGAEVSLVLVNDTQP</sequence>
<evidence type="ECO:0000313" key="1">
    <source>
        <dbReference type="EMBL" id="GLQ36040.1"/>
    </source>
</evidence>
<dbReference type="EMBL" id="BSNN01000008">
    <property type="protein sequence ID" value="GLQ36040.1"/>
    <property type="molecule type" value="Genomic_DNA"/>
</dbReference>
<dbReference type="Pfam" id="PF12073">
    <property type="entry name" value="DUF3553"/>
    <property type="match status" value="1"/>
</dbReference>